<dbReference type="FunFam" id="3.30.1070.10:FF:000003">
    <property type="entry name" value="Cell division topological specificity factor"/>
    <property type="match status" value="1"/>
</dbReference>
<name>D5RC50_FUSN2</name>
<evidence type="ECO:0000256" key="5">
    <source>
        <dbReference type="HAMAP-Rule" id="MF_00262"/>
    </source>
</evidence>
<dbReference type="Gene3D" id="3.30.1070.10">
    <property type="entry name" value="Cell division topological specificity factor MinE"/>
    <property type="match status" value="1"/>
</dbReference>
<keyword evidence="2 5" id="KW-0132">Cell division</keyword>
<evidence type="ECO:0000256" key="2">
    <source>
        <dbReference type="ARBA" id="ARBA00022618"/>
    </source>
</evidence>
<evidence type="ECO:0000256" key="1">
    <source>
        <dbReference type="ARBA" id="ARBA00008168"/>
    </source>
</evidence>
<protein>
    <recommendedName>
        <fullName evidence="5">Cell division topological specificity factor</fullName>
    </recommendedName>
</protein>
<dbReference type="Proteomes" id="UP000003643">
    <property type="component" value="Unassembled WGS sequence"/>
</dbReference>
<dbReference type="InterPro" id="IPR036707">
    <property type="entry name" value="MinE_sf"/>
</dbReference>
<comment type="similarity">
    <text evidence="1 5">Belongs to the MinE family.</text>
</comment>
<reference evidence="6 7" key="1">
    <citation type="submission" date="2010-04" db="EMBL/GenBank/DDBJ databases">
        <authorList>
            <person name="Qin X."/>
            <person name="Bachman B."/>
            <person name="Battles P."/>
            <person name="Bell A."/>
            <person name="Bess C."/>
            <person name="Bickham C."/>
            <person name="Chaboub L."/>
            <person name="Chen D."/>
            <person name="Coyle M."/>
            <person name="Deiros D.R."/>
            <person name="Dinh H."/>
            <person name="Forbes L."/>
            <person name="Fowler G."/>
            <person name="Francisco L."/>
            <person name="Fu Q."/>
            <person name="Gubbala S."/>
            <person name="Hale W."/>
            <person name="Han Y."/>
            <person name="Hemphill L."/>
            <person name="Highlander S.K."/>
            <person name="Hirani K."/>
            <person name="Hogues M."/>
            <person name="Jackson L."/>
            <person name="Jakkamsetti A."/>
            <person name="Javaid M."/>
            <person name="Jiang H."/>
            <person name="Korchina V."/>
            <person name="Kovar C."/>
            <person name="Lara F."/>
            <person name="Lee S."/>
            <person name="Mata R."/>
            <person name="Mathew T."/>
            <person name="Moen C."/>
            <person name="Morales K."/>
            <person name="Munidasa M."/>
            <person name="Nazareth L."/>
            <person name="Ngo R."/>
            <person name="Nguyen L."/>
            <person name="Okwuonu G."/>
            <person name="Ongeri F."/>
            <person name="Patil S."/>
            <person name="Petrosino J."/>
            <person name="Pham C."/>
            <person name="Pham P."/>
            <person name="Pu L.-L."/>
            <person name="Puazo M."/>
            <person name="Raj R."/>
            <person name="Reid J."/>
            <person name="Rouhana J."/>
            <person name="Saada N."/>
            <person name="Shang Y."/>
            <person name="Simmons D."/>
            <person name="Thornton R."/>
            <person name="Warren J."/>
            <person name="Weissenberger G."/>
            <person name="Zhang J."/>
            <person name="Zhang L."/>
            <person name="Zhou C."/>
            <person name="Zhu D."/>
            <person name="Muzny D."/>
            <person name="Worley K."/>
            <person name="Gibbs R."/>
        </authorList>
    </citation>
    <scope>NUCLEOTIDE SEQUENCE [LARGE SCALE GENOMIC DNA]</scope>
    <source>
        <strain evidence="7">ATCC 23726 / VPI 4351</strain>
    </source>
</reference>
<dbReference type="GO" id="GO:0051301">
    <property type="term" value="P:cell division"/>
    <property type="evidence" value="ECO:0007669"/>
    <property type="project" value="UniProtKB-KW"/>
</dbReference>
<accession>D5RC50</accession>
<dbReference type="Pfam" id="PF03776">
    <property type="entry name" value="MinE"/>
    <property type="match status" value="1"/>
</dbReference>
<comment type="caution">
    <text evidence="6">The sequence shown here is derived from an EMBL/GenBank/DDBJ whole genome shotgun (WGS) entry which is preliminary data.</text>
</comment>
<dbReference type="SUPFAM" id="SSF55229">
    <property type="entry name" value="Cell division protein MinE topological specificity domain"/>
    <property type="match status" value="1"/>
</dbReference>
<sequence>MISVGFFSNFFKKENSKDDAKNRLKLVLIQDRAMLPSGVLENMKDDILKVLSKYVEIEKSKLNIEMCPYEDDPRKIALVANIPILKSSTREVTKTTKQQKRK</sequence>
<evidence type="ECO:0000313" key="7">
    <source>
        <dbReference type="Proteomes" id="UP000003643"/>
    </source>
</evidence>
<dbReference type="InterPro" id="IPR005527">
    <property type="entry name" value="MinE"/>
</dbReference>
<dbReference type="EMBL" id="ADVK01000022">
    <property type="protein sequence ID" value="EFG95617.1"/>
    <property type="molecule type" value="Genomic_DNA"/>
</dbReference>
<dbReference type="AlphaFoldDB" id="D5RC50"/>
<evidence type="ECO:0000313" key="6">
    <source>
        <dbReference type="EMBL" id="EFG95617.1"/>
    </source>
</evidence>
<dbReference type="GO" id="GO:0032955">
    <property type="term" value="P:regulation of division septum assembly"/>
    <property type="evidence" value="ECO:0007669"/>
    <property type="project" value="InterPro"/>
</dbReference>
<organism evidence="6 7">
    <name type="scientific">Fusobacterium nucleatum subsp. nucleatum (strain ATCC 23726 / VPI 4351)</name>
    <dbReference type="NCBI Taxonomy" id="525283"/>
    <lineage>
        <taxon>Bacteria</taxon>
        <taxon>Fusobacteriati</taxon>
        <taxon>Fusobacteriota</taxon>
        <taxon>Fusobacteriia</taxon>
        <taxon>Fusobacteriales</taxon>
        <taxon>Fusobacteriaceae</taxon>
        <taxon>Fusobacterium</taxon>
    </lineage>
</organism>
<dbReference type="HAMAP" id="MF_00262">
    <property type="entry name" value="MinE"/>
    <property type="match status" value="1"/>
</dbReference>
<keyword evidence="3 5" id="KW-0131">Cell cycle</keyword>
<evidence type="ECO:0000256" key="3">
    <source>
        <dbReference type="ARBA" id="ARBA00023306"/>
    </source>
</evidence>
<proteinExistence type="inferred from homology"/>
<comment type="function">
    <text evidence="4 5">Prevents the cell division inhibition by proteins MinC and MinD at internal division sites while permitting inhibition at polar sites. This ensures cell division at the proper site by restricting the formation of a division septum at the midpoint of the long axis of the cell.</text>
</comment>
<evidence type="ECO:0000256" key="4">
    <source>
        <dbReference type="ARBA" id="ARBA00025265"/>
    </source>
</evidence>
<gene>
    <name evidence="5 6" type="primary">minE</name>
    <name evidence="6" type="ORF">HMPREF0397_0785</name>
</gene>
<dbReference type="NCBIfam" id="TIGR01215">
    <property type="entry name" value="minE"/>
    <property type="match status" value="1"/>
</dbReference>